<dbReference type="Gene3D" id="3.60.10.10">
    <property type="entry name" value="Endonuclease/exonuclease/phosphatase"/>
    <property type="match status" value="1"/>
</dbReference>
<sequence length="451" mass="51968">MNSVCPQWSFVSNHSEDDDGRIIMFWKAPAALSLLHKSRQEITCEVVYPGLPTFTMSAIYVDNTVDERKILWDTLLDVKASLSLHNSPWIIGGDFNEIIHCAEHSSPAFNSITPQMIEFKDCIDELEVRDLRFHGPPFTWSNKQSSDPISKKLDRVMINEEWLLTFPNSLAHFMPPDFSDHTPSLVNLEAALPVAGTRPFKFYNFLTAYPDFLATITEGWEISQPDSWSLSSLKKKQKILKKYLKKLHKHNYSEIQKRVGECNQNLKDLQLESLSNPSEETFLAEKLCTEKLHHLRRVEEAYFHQKSRIQWLKEGDQNTSFYHKVAMARNYFNTIHELTDINGITATTPEAQQVDQATVYSCSPVQADEMVRIPTVDEIMRTMFKLNPKKSLGPDGFTSREPIADLVIQADIEIETNSNQLDENITRKWKFNLLLDNAMVSIWPTHQLCWS</sequence>
<dbReference type="Pfam" id="PF03372">
    <property type="entry name" value="Exo_endo_phos"/>
    <property type="match status" value="1"/>
</dbReference>
<feature type="domain" description="Endonuclease/exonuclease/phosphatase" evidence="1">
    <location>
        <begin position="16"/>
        <end position="181"/>
    </location>
</feature>
<evidence type="ECO:0000313" key="2">
    <source>
        <dbReference type="EMBL" id="KAF2581277.1"/>
    </source>
</evidence>
<dbReference type="SUPFAM" id="SSF56219">
    <property type="entry name" value="DNase I-like"/>
    <property type="match status" value="1"/>
</dbReference>
<evidence type="ECO:0000313" key="3">
    <source>
        <dbReference type="Proteomes" id="UP000712281"/>
    </source>
</evidence>
<reference evidence="2" key="1">
    <citation type="submission" date="2019-12" db="EMBL/GenBank/DDBJ databases">
        <title>Genome sequencing and annotation of Brassica cretica.</title>
        <authorList>
            <person name="Studholme D.J."/>
            <person name="Sarris P.F."/>
        </authorList>
    </citation>
    <scope>NUCLEOTIDE SEQUENCE</scope>
    <source>
        <strain evidence="2">PFS-001/15</strain>
        <tissue evidence="2">Leaf</tissue>
    </source>
</reference>
<organism evidence="2 3">
    <name type="scientific">Brassica cretica</name>
    <name type="common">Mustard</name>
    <dbReference type="NCBI Taxonomy" id="69181"/>
    <lineage>
        <taxon>Eukaryota</taxon>
        <taxon>Viridiplantae</taxon>
        <taxon>Streptophyta</taxon>
        <taxon>Embryophyta</taxon>
        <taxon>Tracheophyta</taxon>
        <taxon>Spermatophyta</taxon>
        <taxon>Magnoliopsida</taxon>
        <taxon>eudicotyledons</taxon>
        <taxon>Gunneridae</taxon>
        <taxon>Pentapetalae</taxon>
        <taxon>rosids</taxon>
        <taxon>malvids</taxon>
        <taxon>Brassicales</taxon>
        <taxon>Brassicaceae</taxon>
        <taxon>Brassiceae</taxon>
        <taxon>Brassica</taxon>
    </lineage>
</organism>
<dbReference type="InterPro" id="IPR005135">
    <property type="entry name" value="Endo/exonuclease/phosphatase"/>
</dbReference>
<dbReference type="PANTHER" id="PTHR33710">
    <property type="entry name" value="BNAC02G09200D PROTEIN"/>
    <property type="match status" value="1"/>
</dbReference>
<dbReference type="EMBL" id="QGKW02001660">
    <property type="protein sequence ID" value="KAF2581277.1"/>
    <property type="molecule type" value="Genomic_DNA"/>
</dbReference>
<protein>
    <recommendedName>
        <fullName evidence="1">Endonuclease/exonuclease/phosphatase domain-containing protein</fullName>
    </recommendedName>
</protein>
<evidence type="ECO:0000259" key="1">
    <source>
        <dbReference type="Pfam" id="PF03372"/>
    </source>
</evidence>
<comment type="caution">
    <text evidence="2">The sequence shown here is derived from an EMBL/GenBank/DDBJ whole genome shotgun (WGS) entry which is preliminary data.</text>
</comment>
<dbReference type="GO" id="GO:0003824">
    <property type="term" value="F:catalytic activity"/>
    <property type="evidence" value="ECO:0007669"/>
    <property type="project" value="InterPro"/>
</dbReference>
<gene>
    <name evidence="2" type="ORF">F2Q68_00004217</name>
</gene>
<name>A0A8S9JIN6_BRACR</name>
<dbReference type="Proteomes" id="UP000712281">
    <property type="component" value="Unassembled WGS sequence"/>
</dbReference>
<proteinExistence type="predicted"/>
<dbReference type="InterPro" id="IPR036691">
    <property type="entry name" value="Endo/exonu/phosph_ase_sf"/>
</dbReference>
<dbReference type="PANTHER" id="PTHR33710:SF77">
    <property type="entry name" value="DNASE I-LIKE SUPERFAMILY PROTEIN"/>
    <property type="match status" value="1"/>
</dbReference>
<accession>A0A8S9JIN6</accession>
<dbReference type="AlphaFoldDB" id="A0A8S9JIN6"/>